<organism evidence="1 2">
    <name type="scientific">Geotalea uraniireducens (strain Rf4)</name>
    <name type="common">Geobacter uraniireducens</name>
    <dbReference type="NCBI Taxonomy" id="351605"/>
    <lineage>
        <taxon>Bacteria</taxon>
        <taxon>Pseudomonadati</taxon>
        <taxon>Thermodesulfobacteriota</taxon>
        <taxon>Desulfuromonadia</taxon>
        <taxon>Geobacterales</taxon>
        <taxon>Geobacteraceae</taxon>
        <taxon>Geotalea</taxon>
    </lineage>
</organism>
<protein>
    <recommendedName>
        <fullName evidence="3">Metal-dependent hydrolase</fullName>
    </recommendedName>
</protein>
<accession>A5G8N9</accession>
<evidence type="ECO:0000313" key="1">
    <source>
        <dbReference type="EMBL" id="ABQ28157.1"/>
    </source>
</evidence>
<dbReference type="AlphaFoldDB" id="A5G8N9"/>
<keyword evidence="2" id="KW-1185">Reference proteome</keyword>
<reference evidence="1 2" key="1">
    <citation type="submission" date="2007-05" db="EMBL/GenBank/DDBJ databases">
        <title>Complete sequence of Geobacter uraniireducens Rf4.</title>
        <authorList>
            <consortium name="US DOE Joint Genome Institute"/>
            <person name="Copeland A."/>
            <person name="Lucas S."/>
            <person name="Lapidus A."/>
            <person name="Barry K."/>
            <person name="Detter J.C."/>
            <person name="Glavina del Rio T."/>
            <person name="Hammon N."/>
            <person name="Israni S."/>
            <person name="Dalin E."/>
            <person name="Tice H."/>
            <person name="Pitluck S."/>
            <person name="Chertkov O."/>
            <person name="Brettin T."/>
            <person name="Bruce D."/>
            <person name="Han C."/>
            <person name="Schmutz J."/>
            <person name="Larimer F."/>
            <person name="Land M."/>
            <person name="Hauser L."/>
            <person name="Kyrpides N."/>
            <person name="Mikhailova N."/>
            <person name="Shelobolina E."/>
            <person name="Aklujkar M."/>
            <person name="Lovley D."/>
            <person name="Richardson P."/>
        </authorList>
    </citation>
    <scope>NUCLEOTIDE SEQUENCE [LARGE SCALE GENOMIC DNA]</scope>
    <source>
        <strain evidence="1 2">Rf4</strain>
    </source>
</reference>
<name>A5G8N9_GEOUR</name>
<dbReference type="HOGENOM" id="CLU_1803425_0_0_7"/>
<proteinExistence type="predicted"/>
<dbReference type="RefSeq" id="WP_011940794.1">
    <property type="nucleotide sequence ID" value="NC_009483.1"/>
</dbReference>
<dbReference type="OrthoDB" id="158556at2"/>
<evidence type="ECO:0008006" key="3">
    <source>
        <dbReference type="Google" id="ProtNLM"/>
    </source>
</evidence>
<dbReference type="KEGG" id="gur:Gura_4013"/>
<dbReference type="STRING" id="351605.Gura_4013"/>
<dbReference type="EMBL" id="CP000698">
    <property type="protein sequence ID" value="ABQ28157.1"/>
    <property type="molecule type" value="Genomic_DNA"/>
</dbReference>
<sequence>MKLTQHLAVTGIAAAARFPFRSGEQILLFSVGSVLIDVDHYFLYIRRTGRFDVRGMFRYFEELWKIEKDIPYVGLCLFHTFDFFLAVGLLAFHYPVMLSLLAGLLFHFVVDLFDLVRKGVPFIRAYFLLEHLIRRRDKGYPYY</sequence>
<dbReference type="Proteomes" id="UP000006695">
    <property type="component" value="Chromosome"/>
</dbReference>
<gene>
    <name evidence="1" type="ordered locus">Gura_4013</name>
</gene>
<evidence type="ECO:0000313" key="2">
    <source>
        <dbReference type="Proteomes" id="UP000006695"/>
    </source>
</evidence>